<dbReference type="PANTHER" id="PTHR11977:SF45">
    <property type="entry name" value="SUPERVILLIN"/>
    <property type="match status" value="1"/>
</dbReference>
<dbReference type="InterPro" id="IPR003128">
    <property type="entry name" value="Villin_headpiece"/>
</dbReference>
<dbReference type="AlphaFoldDB" id="A0A0N4Z9Y3"/>
<dbReference type="Gene3D" id="1.10.950.10">
    <property type="entry name" value="Villin headpiece domain"/>
    <property type="match status" value="1"/>
</dbReference>
<feature type="domain" description="HP" evidence="1">
    <location>
        <begin position="796"/>
        <end position="872"/>
    </location>
</feature>
<protein>
    <submittedName>
        <fullName evidence="3">HP domain-containing protein</fullName>
    </submittedName>
</protein>
<dbReference type="SMART" id="SM00153">
    <property type="entry name" value="VHP"/>
    <property type="match status" value="1"/>
</dbReference>
<dbReference type="InterPro" id="IPR007122">
    <property type="entry name" value="Villin/Gelsolin"/>
</dbReference>
<dbReference type="PROSITE" id="PS51089">
    <property type="entry name" value="HP"/>
    <property type="match status" value="1"/>
</dbReference>
<name>A0A0N4Z9Y3_PARTI</name>
<evidence type="ECO:0000259" key="1">
    <source>
        <dbReference type="PROSITE" id="PS51089"/>
    </source>
</evidence>
<dbReference type="Pfam" id="PF02209">
    <property type="entry name" value="VHP"/>
    <property type="match status" value="1"/>
</dbReference>
<evidence type="ECO:0000313" key="3">
    <source>
        <dbReference type="WBParaSite" id="PTRK_0000419100.1"/>
    </source>
</evidence>
<dbReference type="InterPro" id="IPR029006">
    <property type="entry name" value="ADF-H/Gelsolin-like_dom_sf"/>
</dbReference>
<dbReference type="STRING" id="131310.A0A0N4Z9Y3"/>
<dbReference type="GO" id="GO:0008154">
    <property type="term" value="P:actin polymerization or depolymerization"/>
    <property type="evidence" value="ECO:0007669"/>
    <property type="project" value="TreeGrafter"/>
</dbReference>
<sequence>MYTRPKSYVTPLEKVKEGVYFTDNRGGSSVGEKVMDDNKGGVKNNEKYSIKPKFGSTTTTLVLDNKLSTMDNDIIDDKKLLTISKRPKGPARRRPNIIGARAIPSTSSIGNIIDKSSEKNSWCENLLKVINENEEIVKEIKKCKENESNKPLLPLITSKEEIPEDFDIMAAGAAVKLKKATKKSSFPDVMLIKVQGTKDVVANLVSPYFTEIHKNASFLLVTEKRLFLFKGSNSNVLERTKVTQMISDILANNELNCDVTKVDIAEENEESFWNLLKGKGNFNNEDIKDENREDSSKCNAFYEINDDSGKLEYLSSNIIPSKRILDPKKLIICDFNTEIYLWIGKLNSKIYINSGLKMAEMLKNYKINSDKFSQRPDWIILRKITSGLSDCLFNGKFVDLKESSLPSKKTFKHFREPEKIIKPKKVFLLPSNDRKFNESDESLAKRIGDNLKEYPLKENVLVLEDTELKIDDKNLYTEGLKFYKLIGDKMKEIERDEEKNIFEDNQCYIIQWKYRVQRDGIKKLNGNECDDKETGRQRQAYFYWIGKYCKKKEQGLCALALRKIDNQRIAHVRVEQGKEIPLFRSLFNGKLVIVSGDHESDENCPRGGKTLYIVRGGPEIHNMIGEQIYSPFVLNQQTCYLEKEGDSVRILRGDLASKNICEGAERLARSLSTKILSVCSISSTSYQNRCPQNFEEAPRIFRIFDKDAEETYSVHSKKGNKLFTFEQDDLCDTMIVDQGKKLWVWSYTFVTTFALQVASSYWKDREGSITVLHRGKETESFKALFPTWNDFEDYDKELPNEIELSSLLKERTCIRSLKDVQERKLPQGSDLSCLEKYLSDVDFEEAFKMSREKFNSLHRWKQIELKKAVNLF</sequence>
<dbReference type="PANTHER" id="PTHR11977">
    <property type="entry name" value="VILLIN"/>
    <property type="match status" value="1"/>
</dbReference>
<dbReference type="SMART" id="SM00262">
    <property type="entry name" value="GEL"/>
    <property type="match status" value="3"/>
</dbReference>
<organism evidence="2 3">
    <name type="scientific">Parastrongyloides trichosuri</name>
    <name type="common">Possum-specific nematode worm</name>
    <dbReference type="NCBI Taxonomy" id="131310"/>
    <lineage>
        <taxon>Eukaryota</taxon>
        <taxon>Metazoa</taxon>
        <taxon>Ecdysozoa</taxon>
        <taxon>Nematoda</taxon>
        <taxon>Chromadorea</taxon>
        <taxon>Rhabditida</taxon>
        <taxon>Tylenchina</taxon>
        <taxon>Panagrolaimomorpha</taxon>
        <taxon>Strongyloidoidea</taxon>
        <taxon>Strongyloididae</taxon>
        <taxon>Parastrongyloides</taxon>
    </lineage>
</organism>
<dbReference type="GO" id="GO:0015629">
    <property type="term" value="C:actin cytoskeleton"/>
    <property type="evidence" value="ECO:0007669"/>
    <property type="project" value="TreeGrafter"/>
</dbReference>
<dbReference type="GO" id="GO:0005737">
    <property type="term" value="C:cytoplasm"/>
    <property type="evidence" value="ECO:0007669"/>
    <property type="project" value="TreeGrafter"/>
</dbReference>
<dbReference type="GO" id="GO:0051016">
    <property type="term" value="P:barbed-end actin filament capping"/>
    <property type="evidence" value="ECO:0007669"/>
    <property type="project" value="TreeGrafter"/>
</dbReference>
<dbReference type="Gene3D" id="3.40.20.10">
    <property type="entry name" value="Severin"/>
    <property type="match status" value="4"/>
</dbReference>
<evidence type="ECO:0000313" key="2">
    <source>
        <dbReference type="Proteomes" id="UP000038045"/>
    </source>
</evidence>
<proteinExistence type="predicted"/>
<dbReference type="SUPFAM" id="SSF47050">
    <property type="entry name" value="VHP, Villin headpiece domain"/>
    <property type="match status" value="1"/>
</dbReference>
<accession>A0A0N4Z9Y3</accession>
<dbReference type="GO" id="GO:0051015">
    <property type="term" value="F:actin filament binding"/>
    <property type="evidence" value="ECO:0007669"/>
    <property type="project" value="InterPro"/>
</dbReference>
<reference evidence="3" key="1">
    <citation type="submission" date="2017-02" db="UniProtKB">
        <authorList>
            <consortium name="WormBaseParasite"/>
        </authorList>
    </citation>
    <scope>IDENTIFICATION</scope>
</reference>
<keyword evidence="2" id="KW-1185">Reference proteome</keyword>
<dbReference type="GO" id="GO:0051014">
    <property type="term" value="P:actin filament severing"/>
    <property type="evidence" value="ECO:0007669"/>
    <property type="project" value="TreeGrafter"/>
</dbReference>
<dbReference type="InterPro" id="IPR036886">
    <property type="entry name" value="Villin_headpiece_dom_sf"/>
</dbReference>
<dbReference type="Proteomes" id="UP000038045">
    <property type="component" value="Unplaced"/>
</dbReference>
<dbReference type="WBParaSite" id="PTRK_0000419100.1">
    <property type="protein sequence ID" value="PTRK_0000419100.1"/>
    <property type="gene ID" value="PTRK_0000419100"/>
</dbReference>
<dbReference type="GO" id="GO:0005546">
    <property type="term" value="F:phosphatidylinositol-4,5-bisphosphate binding"/>
    <property type="evidence" value="ECO:0007669"/>
    <property type="project" value="TreeGrafter"/>
</dbReference>
<dbReference type="SUPFAM" id="SSF55753">
    <property type="entry name" value="Actin depolymerizing proteins"/>
    <property type="match status" value="3"/>
</dbReference>